<evidence type="ECO:0000256" key="1">
    <source>
        <dbReference type="SAM" id="MobiDB-lite"/>
    </source>
</evidence>
<feature type="region of interest" description="Disordered" evidence="1">
    <location>
        <begin position="64"/>
        <end position="89"/>
    </location>
</feature>
<proteinExistence type="predicted"/>
<name>A0A426XTX8_ENSVE</name>
<dbReference type="AlphaFoldDB" id="A0A426XTX8"/>
<evidence type="ECO:0000313" key="2">
    <source>
        <dbReference type="EMBL" id="RRT42965.1"/>
    </source>
</evidence>
<sequence>MRDRIIRRKQVVERGKEATTSPAGLNYPKAKRRLERRWTRRSTTRRDFHGVTDPLLSWRESIGRKRGRGGEECKGKLQVPRQGGRAEAEKLHKTDVDGLLIKIAKNEELRVDAGVLDQGTK</sequence>
<gene>
    <name evidence="2" type="ORF">B296_00008792</name>
</gene>
<reference evidence="2 3" key="1">
    <citation type="journal article" date="2014" name="Agronomy (Basel)">
        <title>A Draft Genome Sequence for Ensete ventricosum, the Drought-Tolerant Tree Against Hunger.</title>
        <authorList>
            <person name="Harrison J."/>
            <person name="Moore K.A."/>
            <person name="Paszkiewicz K."/>
            <person name="Jones T."/>
            <person name="Grant M."/>
            <person name="Ambacheew D."/>
            <person name="Muzemil S."/>
            <person name="Studholme D.J."/>
        </authorList>
    </citation>
    <scope>NUCLEOTIDE SEQUENCE [LARGE SCALE GENOMIC DNA]</scope>
</reference>
<dbReference type="EMBL" id="AMZH03017467">
    <property type="protein sequence ID" value="RRT42965.1"/>
    <property type="molecule type" value="Genomic_DNA"/>
</dbReference>
<dbReference type="Proteomes" id="UP000287651">
    <property type="component" value="Unassembled WGS sequence"/>
</dbReference>
<evidence type="ECO:0000313" key="3">
    <source>
        <dbReference type="Proteomes" id="UP000287651"/>
    </source>
</evidence>
<comment type="caution">
    <text evidence="2">The sequence shown here is derived from an EMBL/GenBank/DDBJ whole genome shotgun (WGS) entry which is preliminary data.</text>
</comment>
<organism evidence="2 3">
    <name type="scientific">Ensete ventricosum</name>
    <name type="common">Abyssinian banana</name>
    <name type="synonym">Musa ensete</name>
    <dbReference type="NCBI Taxonomy" id="4639"/>
    <lineage>
        <taxon>Eukaryota</taxon>
        <taxon>Viridiplantae</taxon>
        <taxon>Streptophyta</taxon>
        <taxon>Embryophyta</taxon>
        <taxon>Tracheophyta</taxon>
        <taxon>Spermatophyta</taxon>
        <taxon>Magnoliopsida</taxon>
        <taxon>Liliopsida</taxon>
        <taxon>Zingiberales</taxon>
        <taxon>Musaceae</taxon>
        <taxon>Ensete</taxon>
    </lineage>
</organism>
<accession>A0A426XTX8</accession>
<protein>
    <submittedName>
        <fullName evidence="2">Uncharacterized protein</fullName>
    </submittedName>
</protein>